<organism evidence="6 7">
    <name type="scientific">Dongia mobilis</name>
    <dbReference type="NCBI Taxonomy" id="578943"/>
    <lineage>
        <taxon>Bacteria</taxon>
        <taxon>Pseudomonadati</taxon>
        <taxon>Pseudomonadota</taxon>
        <taxon>Alphaproteobacteria</taxon>
        <taxon>Rhodospirillales</taxon>
        <taxon>Dongiaceae</taxon>
        <taxon>Dongia</taxon>
    </lineage>
</organism>
<dbReference type="GO" id="GO:0003700">
    <property type="term" value="F:DNA-binding transcription factor activity"/>
    <property type="evidence" value="ECO:0007669"/>
    <property type="project" value="InterPro"/>
</dbReference>
<dbReference type="AlphaFoldDB" id="A0A4R6WUP2"/>
<dbReference type="OrthoDB" id="9794694at2"/>
<dbReference type="RefSeq" id="WP_133614647.1">
    <property type="nucleotide sequence ID" value="NZ_SNYW01000011.1"/>
</dbReference>
<keyword evidence="7" id="KW-1185">Reference proteome</keyword>
<dbReference type="PANTHER" id="PTHR30537">
    <property type="entry name" value="HTH-TYPE TRANSCRIPTIONAL REGULATOR"/>
    <property type="match status" value="1"/>
</dbReference>
<dbReference type="PROSITE" id="PS50931">
    <property type="entry name" value="HTH_LYSR"/>
    <property type="match status" value="1"/>
</dbReference>
<evidence type="ECO:0000256" key="2">
    <source>
        <dbReference type="ARBA" id="ARBA00023015"/>
    </source>
</evidence>
<keyword evidence="3 6" id="KW-0238">DNA-binding</keyword>
<dbReference type="InterPro" id="IPR036388">
    <property type="entry name" value="WH-like_DNA-bd_sf"/>
</dbReference>
<dbReference type="SUPFAM" id="SSF46785">
    <property type="entry name" value="Winged helix' DNA-binding domain"/>
    <property type="match status" value="1"/>
</dbReference>
<keyword evidence="4" id="KW-0804">Transcription</keyword>
<dbReference type="InterPro" id="IPR036390">
    <property type="entry name" value="WH_DNA-bd_sf"/>
</dbReference>
<dbReference type="EMBL" id="SNYW01000011">
    <property type="protein sequence ID" value="TDQ80668.1"/>
    <property type="molecule type" value="Genomic_DNA"/>
</dbReference>
<dbReference type="InterPro" id="IPR058163">
    <property type="entry name" value="LysR-type_TF_proteobact-type"/>
</dbReference>
<dbReference type="PANTHER" id="PTHR30537:SF74">
    <property type="entry name" value="HTH-TYPE TRANSCRIPTIONAL REGULATOR TRPI"/>
    <property type="match status" value="1"/>
</dbReference>
<dbReference type="Proteomes" id="UP000295783">
    <property type="component" value="Unassembled WGS sequence"/>
</dbReference>
<keyword evidence="2" id="KW-0805">Transcription regulation</keyword>
<sequence length="308" mass="34292">MTSLRRSLPSANALFVFEAAARYLSFTRAAVELNVTQSAVSRMIARLEAHIEAKLFIRTATGIELTDDGRQLYHAVTGSFQHIEMALEAIRARRGDAGMVTLSLSSAFAMHWIMPRLDRFQALYPSIDLRFQLVRGEPVGPIEDVDLAIRYNFPSDVDHLSWPLMAEKVLPVCSPAYLASHGPIKHDGDLGRHTLVHLSGSTRIPWSRFLAEFGYPVADGSRSLTFSDYSLVIQAAISGRGVALGWWHVVAHELAQKELLPAAPEVLSTGNHYYLVASTRRPVRNPAILVRDWLLAEMEALRTRILPD</sequence>
<evidence type="ECO:0000313" key="7">
    <source>
        <dbReference type="Proteomes" id="UP000295783"/>
    </source>
</evidence>
<dbReference type="Gene3D" id="1.10.10.10">
    <property type="entry name" value="Winged helix-like DNA-binding domain superfamily/Winged helix DNA-binding domain"/>
    <property type="match status" value="1"/>
</dbReference>
<reference evidence="6 7" key="1">
    <citation type="submission" date="2019-03" db="EMBL/GenBank/DDBJ databases">
        <title>Genomic Encyclopedia of Type Strains, Phase III (KMG-III): the genomes of soil and plant-associated and newly described type strains.</title>
        <authorList>
            <person name="Whitman W."/>
        </authorList>
    </citation>
    <scope>NUCLEOTIDE SEQUENCE [LARGE SCALE GENOMIC DNA]</scope>
    <source>
        <strain evidence="6 7">CGMCC 1.7660</strain>
    </source>
</reference>
<comment type="similarity">
    <text evidence="1">Belongs to the LysR transcriptional regulatory family.</text>
</comment>
<accession>A0A4R6WUP2</accession>
<gene>
    <name evidence="6" type="ORF">A8950_3203</name>
</gene>
<dbReference type="Pfam" id="PF00126">
    <property type="entry name" value="HTH_1"/>
    <property type="match status" value="1"/>
</dbReference>
<dbReference type="Pfam" id="PF03466">
    <property type="entry name" value="LysR_substrate"/>
    <property type="match status" value="1"/>
</dbReference>
<evidence type="ECO:0000256" key="4">
    <source>
        <dbReference type="ARBA" id="ARBA00023163"/>
    </source>
</evidence>
<evidence type="ECO:0000259" key="5">
    <source>
        <dbReference type="PROSITE" id="PS50931"/>
    </source>
</evidence>
<dbReference type="SUPFAM" id="SSF53850">
    <property type="entry name" value="Periplasmic binding protein-like II"/>
    <property type="match status" value="1"/>
</dbReference>
<comment type="caution">
    <text evidence="6">The sequence shown here is derived from an EMBL/GenBank/DDBJ whole genome shotgun (WGS) entry which is preliminary data.</text>
</comment>
<dbReference type="InterPro" id="IPR005119">
    <property type="entry name" value="LysR_subst-bd"/>
</dbReference>
<dbReference type="InterPro" id="IPR000847">
    <property type="entry name" value="LysR_HTH_N"/>
</dbReference>
<protein>
    <submittedName>
        <fullName evidence="6">DNA-binding transcriptional LysR family regulator</fullName>
    </submittedName>
</protein>
<feature type="domain" description="HTH lysR-type" evidence="5">
    <location>
        <begin position="9"/>
        <end position="66"/>
    </location>
</feature>
<evidence type="ECO:0000313" key="6">
    <source>
        <dbReference type="EMBL" id="TDQ80668.1"/>
    </source>
</evidence>
<evidence type="ECO:0000256" key="1">
    <source>
        <dbReference type="ARBA" id="ARBA00009437"/>
    </source>
</evidence>
<dbReference type="GO" id="GO:0006351">
    <property type="term" value="P:DNA-templated transcription"/>
    <property type="evidence" value="ECO:0007669"/>
    <property type="project" value="TreeGrafter"/>
</dbReference>
<evidence type="ECO:0000256" key="3">
    <source>
        <dbReference type="ARBA" id="ARBA00023125"/>
    </source>
</evidence>
<dbReference type="GO" id="GO:0043565">
    <property type="term" value="F:sequence-specific DNA binding"/>
    <property type="evidence" value="ECO:0007669"/>
    <property type="project" value="TreeGrafter"/>
</dbReference>
<dbReference type="Gene3D" id="3.40.190.10">
    <property type="entry name" value="Periplasmic binding protein-like II"/>
    <property type="match status" value="2"/>
</dbReference>
<dbReference type="PRINTS" id="PR00039">
    <property type="entry name" value="HTHLYSR"/>
</dbReference>
<dbReference type="CDD" id="cd08432">
    <property type="entry name" value="PBP2_GcdR_TrpI_HvrB_AmpR_like"/>
    <property type="match status" value="1"/>
</dbReference>
<proteinExistence type="inferred from homology"/>
<name>A0A4R6WUP2_9PROT</name>